<dbReference type="EMBL" id="CP111022">
    <property type="protein sequence ID" value="WAR20553.1"/>
    <property type="molecule type" value="Genomic_DNA"/>
</dbReference>
<evidence type="ECO:0000256" key="1">
    <source>
        <dbReference type="SAM" id="MobiDB-lite"/>
    </source>
</evidence>
<proteinExistence type="predicted"/>
<protein>
    <submittedName>
        <fullName evidence="3">Uncharacterized protein</fullName>
    </submittedName>
</protein>
<feature type="compositionally biased region" description="Basic and acidic residues" evidence="1">
    <location>
        <begin position="240"/>
        <end position="251"/>
    </location>
</feature>
<gene>
    <name evidence="3" type="ORF">MAR_002391</name>
</gene>
<dbReference type="Proteomes" id="UP001164746">
    <property type="component" value="Chromosome 11"/>
</dbReference>
<sequence length="293" mass="32844">MNETVKEWCMCWQPPPLPPQYHPAFIQMYDHARVDPSYVIYTEKCEGYIEIPEILPTKVQNAGLSGWIVFLIVFIVIVIIIVFAFMTWKIWKKKKRTGSTNYLDNKATRGQCWKTSNLTTPDNNGIENMYNSLPRSNGMSSCDMEVPDGTVLNGALSSQENKPQNVKRAGVKNGLPQGPNSTERPWSQKFEDIHFIDDPPSPPPAYDQAVEGANTYGALQRDSGGFNSKVLHKGGDIQGLDDKTVDGKMIENQDSGKGSLPPIEVTQKSSPKKKKKAFLKTPRQVKDEKNPRT</sequence>
<feature type="compositionally biased region" description="Basic and acidic residues" evidence="1">
    <location>
        <begin position="284"/>
        <end position="293"/>
    </location>
</feature>
<name>A0ABY7FEG3_MYAAR</name>
<feature type="region of interest" description="Disordered" evidence="1">
    <location>
        <begin position="237"/>
        <end position="293"/>
    </location>
</feature>
<feature type="compositionally biased region" description="Polar residues" evidence="1">
    <location>
        <begin position="155"/>
        <end position="164"/>
    </location>
</feature>
<keyword evidence="4" id="KW-1185">Reference proteome</keyword>
<feature type="region of interest" description="Disordered" evidence="1">
    <location>
        <begin position="152"/>
        <end position="185"/>
    </location>
</feature>
<keyword evidence="2" id="KW-0472">Membrane</keyword>
<evidence type="ECO:0000313" key="4">
    <source>
        <dbReference type="Proteomes" id="UP001164746"/>
    </source>
</evidence>
<keyword evidence="2" id="KW-1133">Transmembrane helix</keyword>
<reference evidence="3" key="1">
    <citation type="submission" date="2022-11" db="EMBL/GenBank/DDBJ databases">
        <title>Centuries of genome instability and evolution in soft-shell clam transmissible cancer (bioRxiv).</title>
        <authorList>
            <person name="Hart S.F.M."/>
            <person name="Yonemitsu M.A."/>
            <person name="Giersch R.M."/>
            <person name="Beal B.F."/>
            <person name="Arriagada G."/>
            <person name="Davis B.W."/>
            <person name="Ostrander E.A."/>
            <person name="Goff S.P."/>
            <person name="Metzger M.J."/>
        </authorList>
    </citation>
    <scope>NUCLEOTIDE SEQUENCE</scope>
    <source>
        <strain evidence="3">MELC-2E11</strain>
        <tissue evidence="3">Siphon/mantle</tissue>
    </source>
</reference>
<keyword evidence="2" id="KW-0812">Transmembrane</keyword>
<evidence type="ECO:0000256" key="2">
    <source>
        <dbReference type="SAM" id="Phobius"/>
    </source>
</evidence>
<evidence type="ECO:0000313" key="3">
    <source>
        <dbReference type="EMBL" id="WAR20553.1"/>
    </source>
</evidence>
<accession>A0ABY7FEG3</accession>
<organism evidence="3 4">
    <name type="scientific">Mya arenaria</name>
    <name type="common">Soft-shell clam</name>
    <dbReference type="NCBI Taxonomy" id="6604"/>
    <lineage>
        <taxon>Eukaryota</taxon>
        <taxon>Metazoa</taxon>
        <taxon>Spiralia</taxon>
        <taxon>Lophotrochozoa</taxon>
        <taxon>Mollusca</taxon>
        <taxon>Bivalvia</taxon>
        <taxon>Autobranchia</taxon>
        <taxon>Heteroconchia</taxon>
        <taxon>Euheterodonta</taxon>
        <taxon>Imparidentia</taxon>
        <taxon>Neoheterodontei</taxon>
        <taxon>Myida</taxon>
        <taxon>Myoidea</taxon>
        <taxon>Myidae</taxon>
        <taxon>Mya</taxon>
    </lineage>
</organism>
<feature type="transmembrane region" description="Helical" evidence="2">
    <location>
        <begin position="64"/>
        <end position="86"/>
    </location>
</feature>